<dbReference type="Gene3D" id="2.40.260.10">
    <property type="entry name" value="Sortase"/>
    <property type="match status" value="1"/>
</dbReference>
<dbReference type="Pfam" id="PF04203">
    <property type="entry name" value="Sortase"/>
    <property type="match status" value="1"/>
</dbReference>
<dbReference type="CDD" id="cd05829">
    <property type="entry name" value="Sortase_F"/>
    <property type="match status" value="1"/>
</dbReference>
<dbReference type="InterPro" id="IPR005754">
    <property type="entry name" value="Sortase"/>
</dbReference>
<evidence type="ECO:0000313" key="2">
    <source>
        <dbReference type="EMBL" id="QTZ96054.1"/>
    </source>
</evidence>
<protein>
    <submittedName>
        <fullName evidence="2">Class F sortase</fullName>
    </submittedName>
</protein>
<gene>
    <name evidence="2" type="ORF">SU9_012095</name>
</gene>
<sequence>MLLLGLWLWGRDLADGVAAQLATTGDVAAVGRPLGRQGPAHAHAPVPASAAADPVGLTIKALGVRAAGIAAHDLDENGLLTPPPPASPDVVGWYAGGPQPGETGAALLVGRAGADRGSGAGRIVFRRLTGLKPGQRVDVRRADGSTARFTVEDVRLYDRERFDPHRVYAPHDRGRSELRLIVDDGRHGGALARRDGGLAKVVVVSAYLTSFQAGDAGEDRQP</sequence>
<name>A0A8B1NRG1_9ACTN</name>
<dbReference type="AlphaFoldDB" id="A0A8B1NRG1"/>
<dbReference type="InterPro" id="IPR042001">
    <property type="entry name" value="Sortase_F"/>
</dbReference>
<reference evidence="2" key="1">
    <citation type="journal article" date="2012" name="J. Bacteriol.">
        <title>Genome Sequence of Streptomyces auratus Strain AGR0001, a Phoslactomycin-Producing Actinomycete.</title>
        <authorList>
            <person name="Han X."/>
            <person name="Li M."/>
            <person name="Ding Z."/>
            <person name="Zhao J."/>
            <person name="Ji K."/>
            <person name="Wen M."/>
            <person name="Lu T."/>
        </authorList>
    </citation>
    <scope>NUCLEOTIDE SEQUENCE</scope>
    <source>
        <strain evidence="2">AGR0001</strain>
    </source>
</reference>
<keyword evidence="1" id="KW-0378">Hydrolase</keyword>
<proteinExistence type="predicted"/>
<evidence type="ECO:0000313" key="3">
    <source>
        <dbReference type="Proteomes" id="UP000009036"/>
    </source>
</evidence>
<dbReference type="InterPro" id="IPR023365">
    <property type="entry name" value="Sortase_dom-sf"/>
</dbReference>
<dbReference type="Proteomes" id="UP000009036">
    <property type="component" value="Chromosome"/>
</dbReference>
<dbReference type="EMBL" id="CP072931">
    <property type="protein sequence ID" value="QTZ96054.1"/>
    <property type="molecule type" value="Genomic_DNA"/>
</dbReference>
<organism evidence="2 3">
    <name type="scientific">Streptomyces auratus AGR0001</name>
    <dbReference type="NCBI Taxonomy" id="1160718"/>
    <lineage>
        <taxon>Bacteria</taxon>
        <taxon>Bacillati</taxon>
        <taxon>Actinomycetota</taxon>
        <taxon>Actinomycetes</taxon>
        <taxon>Kitasatosporales</taxon>
        <taxon>Streptomycetaceae</taxon>
        <taxon>Streptomyces</taxon>
    </lineage>
</organism>
<dbReference type="KEGG" id="sauh:SU9_012095"/>
<dbReference type="GO" id="GO:0016787">
    <property type="term" value="F:hydrolase activity"/>
    <property type="evidence" value="ECO:0007669"/>
    <property type="project" value="UniProtKB-KW"/>
</dbReference>
<accession>A0A8B1NRG1</accession>
<keyword evidence="3" id="KW-1185">Reference proteome</keyword>
<evidence type="ECO:0000256" key="1">
    <source>
        <dbReference type="ARBA" id="ARBA00022801"/>
    </source>
</evidence>
<reference evidence="2" key="2">
    <citation type="submission" date="2021-04" db="EMBL/GenBank/DDBJ databases">
        <authorList>
            <person name="Wen M.-L."/>
            <person name="Han X.-L."/>
            <person name="Xiong J."/>
        </authorList>
    </citation>
    <scope>NUCLEOTIDE SEQUENCE</scope>
    <source>
        <strain evidence="2">AGR0001</strain>
    </source>
</reference>